<dbReference type="Gene3D" id="3.30.460.40">
    <property type="match status" value="1"/>
</dbReference>
<reference evidence="1 2" key="1">
    <citation type="submission" date="2023-01" db="EMBL/GenBank/DDBJ databases">
        <title>Genomes from the Australian National Cyanobacteria Reference Collection.</title>
        <authorList>
            <person name="Willis A."/>
            <person name="Lee E.M.F."/>
        </authorList>
    </citation>
    <scope>NUCLEOTIDE SEQUENCE [LARGE SCALE GENOMIC DNA]</scope>
    <source>
        <strain evidence="1 2">CS-549</strain>
    </source>
</reference>
<dbReference type="Proteomes" id="UP001211711">
    <property type="component" value="Unassembled WGS sequence"/>
</dbReference>
<organism evidence="1 2">
    <name type="scientific">Sphaerospermopsis kisseleviana CS-549</name>
    <dbReference type="NCBI Taxonomy" id="3021783"/>
    <lineage>
        <taxon>Bacteria</taxon>
        <taxon>Bacillati</taxon>
        <taxon>Cyanobacteriota</taxon>
        <taxon>Cyanophyceae</taxon>
        <taxon>Nostocales</taxon>
        <taxon>Aphanizomenonaceae</taxon>
        <taxon>Sphaerospermopsis</taxon>
        <taxon>Sphaerospermopsis kisseleviana</taxon>
    </lineage>
</organism>
<evidence type="ECO:0000313" key="2">
    <source>
        <dbReference type="Proteomes" id="UP001211711"/>
    </source>
</evidence>
<proteinExistence type="predicted"/>
<dbReference type="InterPro" id="IPR043519">
    <property type="entry name" value="NT_sf"/>
</dbReference>
<dbReference type="SUPFAM" id="SSF81301">
    <property type="entry name" value="Nucleotidyltransferase"/>
    <property type="match status" value="1"/>
</dbReference>
<sequence length="294" mass="33616">MLEKSRLYLPKVPKSNYQPQSQDTNIEADVYLFNRLRNLTLKQRLEMFISHEKGVKKLCLVGIKSRHRNFTIQEIRDKFTCAVLGEKYTPEFQPKGINENMWIQDSISLAGELHQIFASINISYYVSGGVASSIHGEPRSTRDLDLVIEINQNQIDLLVETLEASGYYCSAGAVEDLQRGYGNILNITHPETIANADIYITDNSHFAISQMNRRVLVDVEGIPSFWIASAEDNILHTTQKLRWGKGSKSEKQWRDVLGIVKLQAENLDYGYLVEWAEFLDLVDEFSEVLNQARI</sequence>
<accession>A0ABT4ZST5</accession>
<protein>
    <recommendedName>
        <fullName evidence="3">Polymerase nucleotidyl transferase domain-containing protein</fullName>
    </recommendedName>
</protein>
<dbReference type="EMBL" id="JAQMTI010000168">
    <property type="protein sequence ID" value="MDB9442450.1"/>
    <property type="molecule type" value="Genomic_DNA"/>
</dbReference>
<evidence type="ECO:0000313" key="1">
    <source>
        <dbReference type="EMBL" id="MDB9442450.1"/>
    </source>
</evidence>
<keyword evidence="2" id="KW-1185">Reference proteome</keyword>
<comment type="caution">
    <text evidence="1">The sequence shown here is derived from an EMBL/GenBank/DDBJ whole genome shotgun (WGS) entry which is preliminary data.</text>
</comment>
<name>A0ABT4ZST5_9CYAN</name>
<dbReference type="RefSeq" id="WP_096567952.1">
    <property type="nucleotide sequence ID" value="NZ_JAQMTI010000168.1"/>
</dbReference>
<evidence type="ECO:0008006" key="3">
    <source>
        <dbReference type="Google" id="ProtNLM"/>
    </source>
</evidence>
<gene>
    <name evidence="1" type="ORF">PN497_13920</name>
</gene>